<dbReference type="GO" id="GO:0003677">
    <property type="term" value="F:DNA binding"/>
    <property type="evidence" value="ECO:0007669"/>
    <property type="project" value="UniProtKB-KW"/>
</dbReference>
<dbReference type="Pfam" id="PF00440">
    <property type="entry name" value="TetR_N"/>
    <property type="match status" value="1"/>
</dbReference>
<sequence>MVRFVEAVIVQIGSKPPADISDQLIADTAGMNRASLYRYFGTRFGLFDAAAAELARRWLILAETTVPIGPSRDGPPMSMDSFGPLFELSSKLFAIGGYLVTEDYRSDQVSENFTRIVDTWISQYETAGIAPRMARALAHKNLGLNLARPMANPLVNLPIEDVLDVYALTLSEIRNFETMQSDLGWDRDSD</sequence>
<keyword evidence="1" id="KW-0238">DNA-binding</keyword>
<proteinExistence type="predicted"/>
<organism evidence="3">
    <name type="scientific">freshwater metagenome</name>
    <dbReference type="NCBI Taxonomy" id="449393"/>
    <lineage>
        <taxon>unclassified sequences</taxon>
        <taxon>metagenomes</taxon>
        <taxon>ecological metagenomes</taxon>
    </lineage>
</organism>
<dbReference type="Gene3D" id="1.10.357.10">
    <property type="entry name" value="Tetracycline Repressor, domain 2"/>
    <property type="match status" value="1"/>
</dbReference>
<protein>
    <submittedName>
        <fullName evidence="3">Unannotated protein</fullName>
    </submittedName>
</protein>
<dbReference type="SUPFAM" id="SSF46689">
    <property type="entry name" value="Homeodomain-like"/>
    <property type="match status" value="1"/>
</dbReference>
<dbReference type="InterPro" id="IPR009057">
    <property type="entry name" value="Homeodomain-like_sf"/>
</dbReference>
<dbReference type="InterPro" id="IPR001647">
    <property type="entry name" value="HTH_TetR"/>
</dbReference>
<reference evidence="3" key="1">
    <citation type="submission" date="2020-05" db="EMBL/GenBank/DDBJ databases">
        <authorList>
            <person name="Chiriac C."/>
            <person name="Salcher M."/>
            <person name="Ghai R."/>
            <person name="Kavagutti S V."/>
        </authorList>
    </citation>
    <scope>NUCLEOTIDE SEQUENCE</scope>
</reference>
<evidence type="ECO:0000313" key="3">
    <source>
        <dbReference type="EMBL" id="CAB4608884.1"/>
    </source>
</evidence>
<dbReference type="EMBL" id="CAEZUP010000033">
    <property type="protein sequence ID" value="CAB4608884.1"/>
    <property type="molecule type" value="Genomic_DNA"/>
</dbReference>
<gene>
    <name evidence="3" type="ORF">UFOPK1835_00949</name>
</gene>
<feature type="domain" description="HTH tetR-type" evidence="2">
    <location>
        <begin position="1"/>
        <end position="58"/>
    </location>
</feature>
<evidence type="ECO:0000256" key="1">
    <source>
        <dbReference type="ARBA" id="ARBA00023125"/>
    </source>
</evidence>
<dbReference type="AlphaFoldDB" id="A0A6J6HCJ1"/>
<name>A0A6J6HCJ1_9ZZZZ</name>
<accession>A0A6J6HCJ1</accession>
<evidence type="ECO:0000259" key="2">
    <source>
        <dbReference type="PROSITE" id="PS50977"/>
    </source>
</evidence>
<dbReference type="PROSITE" id="PS50977">
    <property type="entry name" value="HTH_TETR_2"/>
    <property type="match status" value="1"/>
</dbReference>